<evidence type="ECO:0000256" key="5">
    <source>
        <dbReference type="ARBA" id="ARBA00022729"/>
    </source>
</evidence>
<dbReference type="Gene3D" id="3.20.20.80">
    <property type="entry name" value="Glycosidases"/>
    <property type="match status" value="1"/>
</dbReference>
<dbReference type="InterPro" id="IPR000490">
    <property type="entry name" value="Glyco_hydro_17"/>
</dbReference>
<dbReference type="InterPro" id="IPR017853">
    <property type="entry name" value="GH"/>
</dbReference>
<name>A0ABR1RV97_9PEZI</name>
<organism evidence="8 9">
    <name type="scientific">Apiospora marii</name>
    <dbReference type="NCBI Taxonomy" id="335849"/>
    <lineage>
        <taxon>Eukaryota</taxon>
        <taxon>Fungi</taxon>
        <taxon>Dikarya</taxon>
        <taxon>Ascomycota</taxon>
        <taxon>Pezizomycotina</taxon>
        <taxon>Sordariomycetes</taxon>
        <taxon>Xylariomycetidae</taxon>
        <taxon>Amphisphaeriales</taxon>
        <taxon>Apiosporaceae</taxon>
        <taxon>Apiospora</taxon>
    </lineage>
</organism>
<feature type="chain" id="PRO_5047482447" evidence="7">
    <location>
        <begin position="22"/>
        <end position="373"/>
    </location>
</feature>
<dbReference type="PANTHER" id="PTHR16631:SF16">
    <property type="entry name" value="GPI-ANCHORED CELL WALL BETA-1,3-ENDOGLUCANASE EGLC"/>
    <property type="match status" value="1"/>
</dbReference>
<dbReference type="Proteomes" id="UP001396898">
    <property type="component" value="Unassembled WGS sequence"/>
</dbReference>
<reference evidence="8 9" key="1">
    <citation type="submission" date="2023-01" db="EMBL/GenBank/DDBJ databases">
        <title>Analysis of 21 Apiospora genomes using comparative genomics revels a genus with tremendous synthesis potential of carbohydrate active enzymes and secondary metabolites.</title>
        <authorList>
            <person name="Sorensen T."/>
        </authorList>
    </citation>
    <scope>NUCLEOTIDE SEQUENCE [LARGE SCALE GENOMIC DNA]</scope>
    <source>
        <strain evidence="8 9">CBS 20057</strain>
    </source>
</reference>
<comment type="similarity">
    <text evidence="2">Belongs to the glycosyl hydrolase 17 family.</text>
</comment>
<sequence>MMHYAVRTLAAAAALAPVASAAAASRTNMPQGIQGFNSGAFFKDNSAKAQSDFEKEMKAAQKLHGSPGLFNSVRLYTNIQHETEDEPVKAFDAAIATNTTLLLGIWCSGTASIDQELDTLKKYLDSDKGPALADLVVGLSVGSEDLFRQSEKGIKNKSGPGAGPKVIVDFIKHARDELKGTALADIPVGHVDTWNAWGNRTNKAVLDAVDFVGVDIYPFFEDDLGNAFANVTEVWNYTLGVAERAADAAGGKPLWFTETGWPSSGQKWGDAEPAPASAAAYWQQIGCRLLFGRRNVWWFTLEDTNPEDKQRFAITDGELSTKPNFNLTCAADSRAPAAINTEEVDEESAAAYRGVSKAVGLVAAAAAAVVLVF</sequence>
<keyword evidence="5 7" id="KW-0732">Signal</keyword>
<evidence type="ECO:0000256" key="3">
    <source>
        <dbReference type="ARBA" id="ARBA00022512"/>
    </source>
</evidence>
<dbReference type="SUPFAM" id="SSF51445">
    <property type="entry name" value="(Trans)glycosidases"/>
    <property type="match status" value="1"/>
</dbReference>
<dbReference type="InterPro" id="IPR050732">
    <property type="entry name" value="Beta-glucan_modifiers"/>
</dbReference>
<feature type="signal peptide" evidence="7">
    <location>
        <begin position="1"/>
        <end position="21"/>
    </location>
</feature>
<evidence type="ECO:0000256" key="4">
    <source>
        <dbReference type="ARBA" id="ARBA00022525"/>
    </source>
</evidence>
<evidence type="ECO:0000256" key="1">
    <source>
        <dbReference type="ARBA" id="ARBA00004191"/>
    </source>
</evidence>
<accession>A0ABR1RV97</accession>
<keyword evidence="3" id="KW-0134">Cell wall</keyword>
<comment type="subcellular location">
    <subcellularLocation>
        <location evidence="1">Secreted</location>
        <location evidence="1">Cell wall</location>
    </subcellularLocation>
</comment>
<evidence type="ECO:0000313" key="8">
    <source>
        <dbReference type="EMBL" id="KAK8018827.1"/>
    </source>
</evidence>
<evidence type="ECO:0000256" key="6">
    <source>
        <dbReference type="ARBA" id="ARBA00022801"/>
    </source>
</evidence>
<gene>
    <name evidence="8" type="ORF">PG991_008017</name>
</gene>
<proteinExistence type="inferred from homology"/>
<keyword evidence="6" id="KW-0378">Hydrolase</keyword>
<protein>
    <submittedName>
        <fullName evidence="8">Glucan endo-1-3-beta-glucosidase eglC 4</fullName>
    </submittedName>
</protein>
<keyword evidence="9" id="KW-1185">Reference proteome</keyword>
<dbReference type="PANTHER" id="PTHR16631">
    <property type="entry name" value="GLUCAN 1,3-BETA-GLUCOSIDASE"/>
    <property type="match status" value="1"/>
</dbReference>
<dbReference type="EMBL" id="JAQQWI010000010">
    <property type="protein sequence ID" value="KAK8018827.1"/>
    <property type="molecule type" value="Genomic_DNA"/>
</dbReference>
<comment type="caution">
    <text evidence="8">The sequence shown here is derived from an EMBL/GenBank/DDBJ whole genome shotgun (WGS) entry which is preliminary data.</text>
</comment>
<evidence type="ECO:0000256" key="2">
    <source>
        <dbReference type="ARBA" id="ARBA00008773"/>
    </source>
</evidence>
<dbReference type="PROSITE" id="PS00587">
    <property type="entry name" value="GLYCOSYL_HYDROL_F17"/>
    <property type="match status" value="1"/>
</dbReference>
<keyword evidence="4" id="KW-0964">Secreted</keyword>
<evidence type="ECO:0000256" key="7">
    <source>
        <dbReference type="SAM" id="SignalP"/>
    </source>
</evidence>
<evidence type="ECO:0000313" key="9">
    <source>
        <dbReference type="Proteomes" id="UP001396898"/>
    </source>
</evidence>